<dbReference type="Proteomes" id="UP000612055">
    <property type="component" value="Unassembled WGS sequence"/>
</dbReference>
<protein>
    <submittedName>
        <fullName evidence="2">Uncharacterized protein</fullName>
    </submittedName>
</protein>
<evidence type="ECO:0000313" key="2">
    <source>
        <dbReference type="EMBL" id="KAG2492848.1"/>
    </source>
</evidence>
<evidence type="ECO:0000256" key="1">
    <source>
        <dbReference type="SAM" id="MobiDB-lite"/>
    </source>
</evidence>
<dbReference type="Pfam" id="PF15306">
    <property type="entry name" value="LIN37"/>
    <property type="match status" value="1"/>
</dbReference>
<proteinExistence type="predicted"/>
<gene>
    <name evidence="2" type="ORF">HYH03_009002</name>
</gene>
<dbReference type="InterPro" id="IPR028226">
    <property type="entry name" value="LIN37"/>
</dbReference>
<evidence type="ECO:0000313" key="3">
    <source>
        <dbReference type="Proteomes" id="UP000612055"/>
    </source>
</evidence>
<comment type="caution">
    <text evidence="2">The sequence shown here is derived from an EMBL/GenBank/DDBJ whole genome shotgun (WGS) entry which is preliminary data.</text>
</comment>
<keyword evidence="3" id="KW-1185">Reference proteome</keyword>
<dbReference type="AlphaFoldDB" id="A0A835Y1B4"/>
<name>A0A835Y1B4_9CHLO</name>
<organism evidence="2 3">
    <name type="scientific">Edaphochlamys debaryana</name>
    <dbReference type="NCBI Taxonomy" id="47281"/>
    <lineage>
        <taxon>Eukaryota</taxon>
        <taxon>Viridiplantae</taxon>
        <taxon>Chlorophyta</taxon>
        <taxon>core chlorophytes</taxon>
        <taxon>Chlorophyceae</taxon>
        <taxon>CS clade</taxon>
        <taxon>Chlamydomonadales</taxon>
        <taxon>Chlamydomonadales incertae sedis</taxon>
        <taxon>Edaphochlamys</taxon>
    </lineage>
</organism>
<feature type="region of interest" description="Disordered" evidence="1">
    <location>
        <begin position="359"/>
        <end position="382"/>
    </location>
</feature>
<dbReference type="GO" id="GO:0017053">
    <property type="term" value="C:transcription repressor complex"/>
    <property type="evidence" value="ECO:0007669"/>
    <property type="project" value="InterPro"/>
</dbReference>
<sequence>MEDFFGAEAPYALAHLAGRTVPIPRDNERQYSLYTLCRAWVRNNPALPLTADSTSPLQQLLPGSGNGTQGLDGGLSKEQGGLISILPKPSEPTILEKETTPPTYPLDDFERQEPEEALRKLREHWIAVRQYHQALRRAKLSRHRERMQLLLGEPSVLNQHSAQMGLASALSNGVGMSGLSGLSPAFLSSGLSPGLMSGASGSSASGSGHASAEVLLRMQDPATQQALANLAALVNLGGMQAAGGGADAAAAAAAAAAHAQAQAQGQQVPLGQPLQIGSAEGAGVLSAPLANGAGAAGAAGQPQALGMAGMDVLFALQQQLGQVPQGAGGLQVQAQAQQPQAGVVGDLSAAVAAAAAGPAAEPAAGQTGAGEGGGGTTAMEVDDEAVVEVTVS</sequence>
<dbReference type="EMBL" id="JAEHOE010000042">
    <property type="protein sequence ID" value="KAG2492848.1"/>
    <property type="molecule type" value="Genomic_DNA"/>
</dbReference>
<feature type="compositionally biased region" description="Gly residues" evidence="1">
    <location>
        <begin position="367"/>
        <end position="376"/>
    </location>
</feature>
<reference evidence="2" key="1">
    <citation type="journal article" date="2020" name="bioRxiv">
        <title>Comparative genomics of Chlamydomonas.</title>
        <authorList>
            <person name="Craig R.J."/>
            <person name="Hasan A.R."/>
            <person name="Ness R.W."/>
            <person name="Keightley P.D."/>
        </authorList>
    </citation>
    <scope>NUCLEOTIDE SEQUENCE</scope>
    <source>
        <strain evidence="2">CCAP 11/70</strain>
    </source>
</reference>
<dbReference type="OrthoDB" id="6287771at2759"/>
<accession>A0A835Y1B4</accession>